<gene>
    <name evidence="1" type="ORF">B0T16DRAFT_385978</name>
</gene>
<dbReference type="Proteomes" id="UP001174936">
    <property type="component" value="Unassembled WGS sequence"/>
</dbReference>
<evidence type="ECO:0000313" key="1">
    <source>
        <dbReference type="EMBL" id="KAK0657440.1"/>
    </source>
</evidence>
<dbReference type="AlphaFoldDB" id="A0AA40CZK2"/>
<evidence type="ECO:0000313" key="2">
    <source>
        <dbReference type="Proteomes" id="UP001174936"/>
    </source>
</evidence>
<dbReference type="EMBL" id="JAULSV010000001">
    <property type="protein sequence ID" value="KAK0657440.1"/>
    <property type="molecule type" value="Genomic_DNA"/>
</dbReference>
<proteinExistence type="predicted"/>
<name>A0AA40CZK2_9PEZI</name>
<protein>
    <submittedName>
        <fullName evidence="1">Uncharacterized protein</fullName>
    </submittedName>
</protein>
<reference evidence="1" key="1">
    <citation type="submission" date="2023-06" db="EMBL/GenBank/DDBJ databases">
        <title>Genome-scale phylogeny and comparative genomics of the fungal order Sordariales.</title>
        <authorList>
            <consortium name="Lawrence Berkeley National Laboratory"/>
            <person name="Hensen N."/>
            <person name="Bonometti L."/>
            <person name="Westerberg I."/>
            <person name="Brannstrom I.O."/>
            <person name="Guillou S."/>
            <person name="Cros-Aarteil S."/>
            <person name="Calhoun S."/>
            <person name="Haridas S."/>
            <person name="Kuo A."/>
            <person name="Mondo S."/>
            <person name="Pangilinan J."/>
            <person name="Riley R."/>
            <person name="Labutti K."/>
            <person name="Andreopoulos B."/>
            <person name="Lipzen A."/>
            <person name="Chen C."/>
            <person name="Yanf M."/>
            <person name="Daum C."/>
            <person name="Ng V."/>
            <person name="Clum A."/>
            <person name="Steindorff A."/>
            <person name="Ohm R."/>
            <person name="Martin F."/>
            <person name="Silar P."/>
            <person name="Natvig D."/>
            <person name="Lalanne C."/>
            <person name="Gautier V."/>
            <person name="Ament-Velasquez S.L."/>
            <person name="Kruys A."/>
            <person name="Hutchinson M.I."/>
            <person name="Powell A.J."/>
            <person name="Barry K."/>
            <person name="Miller A.N."/>
            <person name="Grigoriev I.V."/>
            <person name="Debuchy R."/>
            <person name="Gladieux P."/>
            <person name="Thoren M.H."/>
            <person name="Johannesson H."/>
        </authorList>
    </citation>
    <scope>NUCLEOTIDE SEQUENCE</scope>
    <source>
        <strain evidence="1">SMH2532-1</strain>
    </source>
</reference>
<sequence>METRVSNPAARLARNMVGGIETLFDRIDHAVPVENLAGQWAVELQESRPPQAATGFSHQRHRSVPPPKKTWRFTVCKNLSTSDGSALLRNCPTHQRIDSGRASVRSLRQPMPVWLRRPGNVILSPTWAETWPMLLRFDFVLPIDLKAVFVPVAIIGEDATRL</sequence>
<keyword evidence="2" id="KW-1185">Reference proteome</keyword>
<accession>A0AA40CZK2</accession>
<organism evidence="1 2">
    <name type="scientific">Cercophora newfieldiana</name>
    <dbReference type="NCBI Taxonomy" id="92897"/>
    <lineage>
        <taxon>Eukaryota</taxon>
        <taxon>Fungi</taxon>
        <taxon>Dikarya</taxon>
        <taxon>Ascomycota</taxon>
        <taxon>Pezizomycotina</taxon>
        <taxon>Sordariomycetes</taxon>
        <taxon>Sordariomycetidae</taxon>
        <taxon>Sordariales</taxon>
        <taxon>Lasiosphaeriaceae</taxon>
        <taxon>Cercophora</taxon>
    </lineage>
</organism>
<comment type="caution">
    <text evidence="1">The sequence shown here is derived from an EMBL/GenBank/DDBJ whole genome shotgun (WGS) entry which is preliminary data.</text>
</comment>